<evidence type="ECO:0000259" key="3">
    <source>
        <dbReference type="Pfam" id="PF07693"/>
    </source>
</evidence>
<evidence type="ECO:0000256" key="2">
    <source>
        <dbReference type="SAM" id="Phobius"/>
    </source>
</evidence>
<feature type="transmembrane region" description="Helical" evidence="2">
    <location>
        <begin position="131"/>
        <end position="150"/>
    </location>
</feature>
<dbReference type="RefSeq" id="WP_096404755.1">
    <property type="nucleotide sequence ID" value="NZ_AP014597.1"/>
</dbReference>
<keyword evidence="2" id="KW-0472">Membrane</keyword>
<name>A0A0S3UGU2_PREIN</name>
<dbReference type="SUPFAM" id="SSF52540">
    <property type="entry name" value="P-loop containing nucleoside triphosphate hydrolases"/>
    <property type="match status" value="1"/>
</dbReference>
<keyword evidence="2" id="KW-1133">Transmembrane helix</keyword>
<gene>
    <name evidence="4" type="ORF">PIOMA14_I_0081</name>
</gene>
<organism evidence="4 5">
    <name type="scientific">Prevotella intermedia</name>
    <dbReference type="NCBI Taxonomy" id="28131"/>
    <lineage>
        <taxon>Bacteria</taxon>
        <taxon>Pseudomonadati</taxon>
        <taxon>Bacteroidota</taxon>
        <taxon>Bacteroidia</taxon>
        <taxon>Bacteroidales</taxon>
        <taxon>Prevotellaceae</taxon>
        <taxon>Prevotella</taxon>
    </lineage>
</organism>
<feature type="transmembrane region" description="Helical" evidence="2">
    <location>
        <begin position="64"/>
        <end position="88"/>
    </location>
</feature>
<feature type="transmembrane region" description="Helical" evidence="2">
    <location>
        <begin position="21"/>
        <end position="44"/>
    </location>
</feature>
<keyword evidence="1" id="KW-0175">Coiled coil</keyword>
<dbReference type="AlphaFoldDB" id="A0A0S3UGU2"/>
<feature type="domain" description="KAP NTPase" evidence="3">
    <location>
        <begin position="192"/>
        <end position="449"/>
    </location>
</feature>
<dbReference type="Pfam" id="PF07693">
    <property type="entry name" value="KAP_NTPase"/>
    <property type="match status" value="1"/>
</dbReference>
<evidence type="ECO:0000256" key="1">
    <source>
        <dbReference type="SAM" id="Coils"/>
    </source>
</evidence>
<dbReference type="Proteomes" id="UP000217431">
    <property type="component" value="Chromosome I"/>
</dbReference>
<protein>
    <recommendedName>
        <fullName evidence="3">KAP NTPase domain-containing protein</fullName>
    </recommendedName>
</protein>
<dbReference type="InterPro" id="IPR027417">
    <property type="entry name" value="P-loop_NTPase"/>
</dbReference>
<feature type="coiled-coil region" evidence="1">
    <location>
        <begin position="830"/>
        <end position="892"/>
    </location>
</feature>
<evidence type="ECO:0000313" key="4">
    <source>
        <dbReference type="EMBL" id="BAU16590.1"/>
    </source>
</evidence>
<dbReference type="InterPro" id="IPR011646">
    <property type="entry name" value="KAP_P-loop"/>
</dbReference>
<sequence length="920" mass="109852">MKSLNKIKMRKIKQYIKPSKIIAWANEHNIVRFLIICLTIIYFLEAYNSPFMDWYNDNVIPILAHFIPNFWSILITFFLIIIAFFDIIKKYRMRYRYDKKIILALIFIAKVLISCRLSGNYNYVSFIWKLYYVDAISLICVSYSIAGIFNKGRFYYNLNKNKNIESSNSDKSILKDWPIKHKKDDIFDFYGEAKKLSDEIKTLDRNKTWSLAITAPWGTGKTSFLNLILENISEKDFEIVHFIPRDSRSFKTIQEDFFSNIACVLSKYDYRCSSTMKDYMASLQLIDNQRVIEKLVSIYRIWDKDSIKDSIKQSFASLNKKVLVIIDDFDRLSKDEILEVLKLIDCNAAFTNLVFLTAYDKEQVNKALGDSFRTKDACFVDKFFNLEYSIPPRPYSYISIYIEDKLYKLLNTSNDEKKEIQQTLTKRRSIFEEHIPTLRDAKRYINQFMLDFEQVRGDVIIEEFLLVQIIKYRDRELYKKIYRKKYIKSGDIINGNTELLFLVKDLNEVSKILPILNILFPKENSSVETSYLHIYNNKSFDNYFVNQIYSSLRIRDMQEVFTLEWEEAIRKMNDWITNDEKIKDLIDYVDSRDMDNFTDGTQYIRYAEIITYLVCKLPNSRAYWLFLRIILMDNMEGYDKKYKLNFDSYKDRLLNIIKSSDTELTFITDLHVRYKTFKLHEKEYLIKDENIWPYIKKKFIEATKTSKIDTTKETRWLLESLYKCIDHMEETTRLIHLDSSCLKAYRKRIENEPNLYISNFVFLGGISSNNEFNSISCEPFWNQIFDGEQQFEAYLQECCKKNIEKSTLAWNFWQLYKANDFKQIEFNNQGDVQEKINNNLEEEVKKLKKMKDIKREVLKIPEEVTPIHAEEIERYKKSLLQYKKELEELQLYISLNGKISKAINTRLENYAQNSIEENSE</sequence>
<dbReference type="EMBL" id="AP014597">
    <property type="protein sequence ID" value="BAU16590.1"/>
    <property type="molecule type" value="Genomic_DNA"/>
</dbReference>
<keyword evidence="2" id="KW-0812">Transmembrane</keyword>
<dbReference type="Gene3D" id="3.40.50.300">
    <property type="entry name" value="P-loop containing nucleotide triphosphate hydrolases"/>
    <property type="match status" value="1"/>
</dbReference>
<proteinExistence type="predicted"/>
<accession>A0A0S3UGU2</accession>
<evidence type="ECO:0000313" key="5">
    <source>
        <dbReference type="Proteomes" id="UP000217431"/>
    </source>
</evidence>
<reference evidence="4 5" key="1">
    <citation type="journal article" date="2016" name="DNA Res.">
        <title>The complete genome sequencing of Prevotella intermedia strain OMA14 and a subsequent fine-scale, intra-species genomic comparison reveal an unusual amplification of conjugative and mobile transposons and identify a novel Prevotella-lineage-specific repeat.</title>
        <authorList>
            <person name="Naito M."/>
            <person name="Ogura Y."/>
            <person name="Itoh T."/>
            <person name="Shoji M."/>
            <person name="Okamoto M."/>
            <person name="Hayashi T."/>
            <person name="Nakayama K."/>
        </authorList>
    </citation>
    <scope>NUCLEOTIDE SEQUENCE [LARGE SCALE GENOMIC DNA]</scope>
    <source>
        <strain evidence="4 5">OMA14</strain>
    </source>
</reference>